<keyword evidence="5 8" id="KW-0067">ATP-binding</keyword>
<comment type="catalytic activity">
    <reaction evidence="8">
        <text>NAD(+) + ATP = ADP + NADP(+) + H(+)</text>
        <dbReference type="Rhea" id="RHEA:18629"/>
        <dbReference type="ChEBI" id="CHEBI:15378"/>
        <dbReference type="ChEBI" id="CHEBI:30616"/>
        <dbReference type="ChEBI" id="CHEBI:57540"/>
        <dbReference type="ChEBI" id="CHEBI:58349"/>
        <dbReference type="ChEBI" id="CHEBI:456216"/>
        <dbReference type="EC" id="2.7.1.23"/>
    </reaction>
</comment>
<comment type="similarity">
    <text evidence="8">Belongs to the NAD kinase family.</text>
</comment>
<feature type="binding site" evidence="8">
    <location>
        <position position="74"/>
    </location>
    <ligand>
        <name>NAD(+)</name>
        <dbReference type="ChEBI" id="CHEBI:57540"/>
    </ligand>
</feature>
<evidence type="ECO:0000256" key="1">
    <source>
        <dbReference type="ARBA" id="ARBA00022490"/>
    </source>
</evidence>
<feature type="binding site" evidence="8">
    <location>
        <position position="204"/>
    </location>
    <ligand>
        <name>NAD(+)</name>
        <dbReference type="ChEBI" id="CHEBI:57540"/>
    </ligand>
</feature>
<comment type="caution">
    <text evidence="8">Lacks conserved residue(s) required for the propagation of feature annotation.</text>
</comment>
<dbReference type="InterPro" id="IPR002504">
    <property type="entry name" value="NADK"/>
</dbReference>
<evidence type="ECO:0000256" key="2">
    <source>
        <dbReference type="ARBA" id="ARBA00022679"/>
    </source>
</evidence>
<dbReference type="GO" id="GO:0003951">
    <property type="term" value="F:NAD+ kinase activity"/>
    <property type="evidence" value="ECO:0007669"/>
    <property type="project" value="UniProtKB-UniRule"/>
</dbReference>
<dbReference type="GO" id="GO:0005737">
    <property type="term" value="C:cytoplasm"/>
    <property type="evidence" value="ECO:0007669"/>
    <property type="project" value="UniProtKB-SubCell"/>
</dbReference>
<dbReference type="PANTHER" id="PTHR20275">
    <property type="entry name" value="NAD KINASE"/>
    <property type="match status" value="1"/>
</dbReference>
<dbReference type="GO" id="GO:0019674">
    <property type="term" value="P:NAD+ metabolic process"/>
    <property type="evidence" value="ECO:0007669"/>
    <property type="project" value="InterPro"/>
</dbReference>
<dbReference type="InterPro" id="IPR016064">
    <property type="entry name" value="NAD/diacylglycerol_kinase_sf"/>
</dbReference>
<dbReference type="InterPro" id="IPR017438">
    <property type="entry name" value="ATP-NAD_kinase_N"/>
</dbReference>
<dbReference type="GO" id="GO:0005524">
    <property type="term" value="F:ATP binding"/>
    <property type="evidence" value="ECO:0007669"/>
    <property type="project" value="UniProtKB-KW"/>
</dbReference>
<comment type="function">
    <text evidence="8">Involved in the regulation of the intracellular balance of NAD and NADP, and is a key enzyme in the biosynthesis of NADP. Catalyzes specifically the phosphorylation on 2'-hydroxyl of the adenosine moiety of NAD to yield NADP.</text>
</comment>
<dbReference type="Pfam" id="PF01513">
    <property type="entry name" value="NAD_kinase"/>
    <property type="match status" value="1"/>
</dbReference>
<protein>
    <recommendedName>
        <fullName evidence="8">NAD kinase</fullName>
        <ecNumber evidence="8">2.7.1.23</ecNumber>
    </recommendedName>
    <alternativeName>
        <fullName evidence="8">ATP-dependent NAD kinase</fullName>
    </alternativeName>
</protein>
<dbReference type="GO" id="GO:0006741">
    <property type="term" value="P:NADP+ biosynthetic process"/>
    <property type="evidence" value="ECO:0007669"/>
    <property type="project" value="UniProtKB-UniRule"/>
</dbReference>
<keyword evidence="4 8" id="KW-0418">Kinase</keyword>
<dbReference type="EC" id="2.7.1.23" evidence="8"/>
<feature type="binding site" evidence="8">
    <location>
        <begin position="139"/>
        <end position="140"/>
    </location>
    <ligand>
        <name>NAD(+)</name>
        <dbReference type="ChEBI" id="CHEBI:57540"/>
    </ligand>
</feature>
<feature type="binding site" evidence="8">
    <location>
        <begin position="180"/>
        <end position="185"/>
    </location>
    <ligand>
        <name>NAD(+)</name>
        <dbReference type="ChEBI" id="CHEBI:57540"/>
    </ligand>
</feature>
<dbReference type="PANTHER" id="PTHR20275:SF43">
    <property type="entry name" value="BIFUNCTIONAL NADP PHOSPHATASE_NAD KINASE"/>
    <property type="match status" value="1"/>
</dbReference>
<dbReference type="Pfam" id="PF20143">
    <property type="entry name" value="NAD_kinase_C"/>
    <property type="match status" value="1"/>
</dbReference>
<feature type="binding site" evidence="8">
    <location>
        <position position="238"/>
    </location>
    <ligand>
        <name>NAD(+)</name>
        <dbReference type="ChEBI" id="CHEBI:57540"/>
    </ligand>
</feature>
<reference evidence="9" key="1">
    <citation type="submission" date="2020-06" db="EMBL/GenBank/DDBJ databases">
        <title>Unique genomic features of the anaerobic methanotrophic archaea.</title>
        <authorList>
            <person name="Chadwick G.L."/>
            <person name="Skennerton C.T."/>
            <person name="Laso-Perez R."/>
            <person name="Leu A.O."/>
            <person name="Speth D.R."/>
            <person name="Yu H."/>
            <person name="Morgan-Lang C."/>
            <person name="Hatzenpichler R."/>
            <person name="Goudeau D."/>
            <person name="Malmstrom R."/>
            <person name="Brazelton W.J."/>
            <person name="Woyke T."/>
            <person name="Hallam S.J."/>
            <person name="Tyson G.W."/>
            <person name="Wegener G."/>
            <person name="Boetius A."/>
            <person name="Orphan V."/>
        </authorList>
    </citation>
    <scope>NUCLEOTIDE SEQUENCE</scope>
</reference>
<feature type="binding site" evidence="8">
    <location>
        <position position="150"/>
    </location>
    <ligand>
        <name>NAD(+)</name>
        <dbReference type="ChEBI" id="CHEBI:57540"/>
    </ligand>
</feature>
<evidence type="ECO:0000256" key="8">
    <source>
        <dbReference type="HAMAP-Rule" id="MF_00361"/>
    </source>
</evidence>
<keyword evidence="7 8" id="KW-0520">NAD</keyword>
<name>A0A7G9YUE1_9EURY</name>
<evidence type="ECO:0000313" key="9">
    <source>
        <dbReference type="EMBL" id="QNO51625.1"/>
    </source>
</evidence>
<keyword evidence="6 8" id="KW-0521">NADP</keyword>
<dbReference type="InterPro" id="IPR017437">
    <property type="entry name" value="ATP-NAD_kinase_PpnK-typ_C"/>
</dbReference>
<evidence type="ECO:0000256" key="7">
    <source>
        <dbReference type="ARBA" id="ARBA00023027"/>
    </source>
</evidence>
<feature type="binding site" evidence="8">
    <location>
        <begin position="69"/>
        <end position="70"/>
    </location>
    <ligand>
        <name>NAD(+)</name>
        <dbReference type="ChEBI" id="CHEBI:57540"/>
    </ligand>
</feature>
<dbReference type="EMBL" id="MT631474">
    <property type="protein sequence ID" value="QNO51625.1"/>
    <property type="molecule type" value="Genomic_DNA"/>
</dbReference>
<keyword evidence="2 8" id="KW-0808">Transferase</keyword>
<accession>A0A7G9YUE1</accession>
<organism evidence="9">
    <name type="scientific">Candidatus Methanophagaceae archaeon ANME-1 ERB6</name>
    <dbReference type="NCBI Taxonomy" id="2759912"/>
    <lineage>
        <taxon>Archaea</taxon>
        <taxon>Methanobacteriati</taxon>
        <taxon>Methanobacteriota</taxon>
        <taxon>Stenosarchaea group</taxon>
        <taxon>Methanomicrobia</taxon>
        <taxon>Candidatus Methanophagales</taxon>
        <taxon>Candidatus Methanophagaceae</taxon>
    </lineage>
</organism>
<feature type="binding site" evidence="8">
    <location>
        <position position="167"/>
    </location>
    <ligand>
        <name>NAD(+)</name>
        <dbReference type="ChEBI" id="CHEBI:57540"/>
    </ligand>
</feature>
<comment type="cofactor">
    <cofactor evidence="8">
        <name>a divalent metal cation</name>
        <dbReference type="ChEBI" id="CHEBI:60240"/>
    </cofactor>
</comment>
<dbReference type="HAMAP" id="MF_00361">
    <property type="entry name" value="NAD_kinase"/>
    <property type="match status" value="1"/>
</dbReference>
<proteinExistence type="inferred from homology"/>
<dbReference type="Gene3D" id="3.40.50.10330">
    <property type="entry name" value="Probable inorganic polyphosphate/atp-NAD kinase, domain 1"/>
    <property type="match status" value="1"/>
</dbReference>
<comment type="subcellular location">
    <subcellularLocation>
        <location evidence="8">Cytoplasm</location>
    </subcellularLocation>
</comment>
<dbReference type="AlphaFoldDB" id="A0A7G9YUE1"/>
<evidence type="ECO:0000256" key="5">
    <source>
        <dbReference type="ARBA" id="ARBA00022840"/>
    </source>
</evidence>
<evidence type="ECO:0000256" key="6">
    <source>
        <dbReference type="ARBA" id="ARBA00022857"/>
    </source>
</evidence>
<feature type="active site" description="Proton acceptor" evidence="8">
    <location>
        <position position="69"/>
    </location>
</feature>
<feature type="binding site" evidence="8">
    <location>
        <position position="169"/>
    </location>
    <ligand>
        <name>NAD(+)</name>
        <dbReference type="ChEBI" id="CHEBI:57540"/>
    </ligand>
</feature>
<dbReference type="Gene3D" id="2.60.200.30">
    <property type="entry name" value="Probable inorganic polyphosphate/atp-NAD kinase, domain 2"/>
    <property type="match status" value="1"/>
</dbReference>
<sequence>MNLVQPKRIGMVCRGEERDVAVLKRLIECVDKRAEVILDRETAKKLKRQSQGMRIEDMSADFLICVGGDGTILRTLHYLKTPTPVLGINMGAIGFLAEVQPEDAVSVLTELLEGFTVEKRERLSVELKGERGQMPYAMNEAVIITSKPGKMLHFAIFVDGEELERLRADGVVFATPTGSTAYAMSAGGPIVDPKVDAVIIVPIAPFKLSARPTIVDINGEISLALLGMKEAELVIDGQFYKKMGKEGSISITRGEPAFFVKIEDRYFLKLQDKLRSEG</sequence>
<dbReference type="SUPFAM" id="SSF111331">
    <property type="entry name" value="NAD kinase/diacylglycerol kinase-like"/>
    <property type="match status" value="1"/>
</dbReference>
<evidence type="ECO:0000256" key="3">
    <source>
        <dbReference type="ARBA" id="ARBA00022741"/>
    </source>
</evidence>
<evidence type="ECO:0000256" key="4">
    <source>
        <dbReference type="ARBA" id="ARBA00022777"/>
    </source>
</evidence>
<gene>
    <name evidence="8 9" type="primary">nadK</name>
    <name evidence="9" type="ORF">JFJFMGFI_00024</name>
</gene>
<keyword evidence="3 8" id="KW-0547">Nucleotide-binding</keyword>
<keyword evidence="1 8" id="KW-0963">Cytoplasm</keyword>
<dbReference type="GO" id="GO:0046872">
    <property type="term" value="F:metal ion binding"/>
    <property type="evidence" value="ECO:0007669"/>
    <property type="project" value="UniProtKB-UniRule"/>
</dbReference>